<name>A0ABR4QAF4_9CEST</name>
<protein>
    <submittedName>
        <fullName evidence="2">Uncharacterized protein</fullName>
    </submittedName>
</protein>
<accession>A0ABR4QAF4</accession>
<organism evidence="2 3">
    <name type="scientific">Taenia crassiceps</name>
    <dbReference type="NCBI Taxonomy" id="6207"/>
    <lineage>
        <taxon>Eukaryota</taxon>
        <taxon>Metazoa</taxon>
        <taxon>Spiralia</taxon>
        <taxon>Lophotrochozoa</taxon>
        <taxon>Platyhelminthes</taxon>
        <taxon>Cestoda</taxon>
        <taxon>Eucestoda</taxon>
        <taxon>Cyclophyllidea</taxon>
        <taxon>Taeniidae</taxon>
        <taxon>Taenia</taxon>
    </lineage>
</organism>
<proteinExistence type="predicted"/>
<gene>
    <name evidence="2" type="ORF">TcWFU_001544</name>
</gene>
<feature type="transmembrane region" description="Helical" evidence="1">
    <location>
        <begin position="88"/>
        <end position="107"/>
    </location>
</feature>
<sequence>MTSNATPVVLHSILFTPNSASSASWVDVYALVCFLLNIYKPNVVDSDVYRVAPFIKHLPSMDVLRQFDRYAKRLDPLSGASTMLTGNVFLMLALVLALHLIPFHLSARKKLYIFVFK</sequence>
<dbReference type="Proteomes" id="UP001651158">
    <property type="component" value="Unassembled WGS sequence"/>
</dbReference>
<keyword evidence="1" id="KW-1133">Transmembrane helix</keyword>
<keyword evidence="3" id="KW-1185">Reference proteome</keyword>
<evidence type="ECO:0000313" key="2">
    <source>
        <dbReference type="EMBL" id="KAL5106596.1"/>
    </source>
</evidence>
<reference evidence="2 3" key="1">
    <citation type="journal article" date="2022" name="Front. Cell. Infect. Microbiol.">
        <title>The Genomes of Two Strains of Taenia crassiceps the Animal Model for the Study of Human Cysticercosis.</title>
        <authorList>
            <person name="Bobes R.J."/>
            <person name="Estrada K."/>
            <person name="Rios-Valencia D.G."/>
            <person name="Calderon-Gallegos A."/>
            <person name="de la Torre P."/>
            <person name="Carrero J.C."/>
            <person name="Sanchez-Flores A."/>
            <person name="Laclette J.P."/>
        </authorList>
    </citation>
    <scope>NUCLEOTIDE SEQUENCE [LARGE SCALE GENOMIC DNA]</scope>
    <source>
        <strain evidence="2">WFUcys</strain>
    </source>
</reference>
<keyword evidence="1" id="KW-0812">Transmembrane</keyword>
<evidence type="ECO:0000256" key="1">
    <source>
        <dbReference type="SAM" id="Phobius"/>
    </source>
</evidence>
<dbReference type="EMBL" id="JAKROA010000005">
    <property type="protein sequence ID" value="KAL5106596.1"/>
    <property type="molecule type" value="Genomic_DNA"/>
</dbReference>
<keyword evidence="1" id="KW-0472">Membrane</keyword>
<evidence type="ECO:0000313" key="3">
    <source>
        <dbReference type="Proteomes" id="UP001651158"/>
    </source>
</evidence>
<comment type="caution">
    <text evidence="2">The sequence shown here is derived from an EMBL/GenBank/DDBJ whole genome shotgun (WGS) entry which is preliminary data.</text>
</comment>